<keyword evidence="1" id="KW-0812">Transmembrane</keyword>
<accession>A0A6A6XG29</accession>
<evidence type="ECO:0000313" key="3">
    <source>
        <dbReference type="Proteomes" id="UP000799757"/>
    </source>
</evidence>
<evidence type="ECO:0000313" key="2">
    <source>
        <dbReference type="EMBL" id="KAF2795382.1"/>
    </source>
</evidence>
<sequence>MPATSMSSSGQRGVSYALTPCACSCMGALLIGVSQLMEVLQVMKVLQLTEVSCVSGRRKLRTCSGVEGHPANVSTMKRNIPCALVRGFKNDQGLFALVEGARHASKACCRDAVVGFAQLRSSVPVVVAVSASAVTSMSRKTKSYLKFTPGGPLSR</sequence>
<keyword evidence="1" id="KW-0472">Membrane</keyword>
<dbReference type="AlphaFoldDB" id="A0A6A6XG29"/>
<gene>
    <name evidence="2" type="ORF">K505DRAFT_13478</name>
</gene>
<keyword evidence="1" id="KW-1133">Transmembrane helix</keyword>
<name>A0A6A6XG29_9PLEO</name>
<proteinExistence type="predicted"/>
<reference evidence="2" key="1">
    <citation type="journal article" date="2020" name="Stud. Mycol.">
        <title>101 Dothideomycetes genomes: a test case for predicting lifestyles and emergence of pathogens.</title>
        <authorList>
            <person name="Haridas S."/>
            <person name="Albert R."/>
            <person name="Binder M."/>
            <person name="Bloem J."/>
            <person name="Labutti K."/>
            <person name="Salamov A."/>
            <person name="Andreopoulos B."/>
            <person name="Baker S."/>
            <person name="Barry K."/>
            <person name="Bills G."/>
            <person name="Bluhm B."/>
            <person name="Cannon C."/>
            <person name="Castanera R."/>
            <person name="Culley D."/>
            <person name="Daum C."/>
            <person name="Ezra D."/>
            <person name="Gonzalez J."/>
            <person name="Henrissat B."/>
            <person name="Kuo A."/>
            <person name="Liang C."/>
            <person name="Lipzen A."/>
            <person name="Lutzoni F."/>
            <person name="Magnuson J."/>
            <person name="Mondo S."/>
            <person name="Nolan M."/>
            <person name="Ohm R."/>
            <person name="Pangilinan J."/>
            <person name="Park H.-J."/>
            <person name="Ramirez L."/>
            <person name="Alfaro M."/>
            <person name="Sun H."/>
            <person name="Tritt A."/>
            <person name="Yoshinaga Y."/>
            <person name="Zwiers L.-H."/>
            <person name="Turgeon B."/>
            <person name="Goodwin S."/>
            <person name="Spatafora J."/>
            <person name="Crous P."/>
            <person name="Grigoriev I."/>
        </authorList>
    </citation>
    <scope>NUCLEOTIDE SEQUENCE</scope>
    <source>
        <strain evidence="2">CBS 109.77</strain>
    </source>
</reference>
<organism evidence="2 3">
    <name type="scientific">Melanomma pulvis-pyrius CBS 109.77</name>
    <dbReference type="NCBI Taxonomy" id="1314802"/>
    <lineage>
        <taxon>Eukaryota</taxon>
        <taxon>Fungi</taxon>
        <taxon>Dikarya</taxon>
        <taxon>Ascomycota</taxon>
        <taxon>Pezizomycotina</taxon>
        <taxon>Dothideomycetes</taxon>
        <taxon>Pleosporomycetidae</taxon>
        <taxon>Pleosporales</taxon>
        <taxon>Melanommataceae</taxon>
        <taxon>Melanomma</taxon>
    </lineage>
</organism>
<dbReference type="EMBL" id="MU001860">
    <property type="protein sequence ID" value="KAF2795382.1"/>
    <property type="molecule type" value="Genomic_DNA"/>
</dbReference>
<evidence type="ECO:0000256" key="1">
    <source>
        <dbReference type="SAM" id="Phobius"/>
    </source>
</evidence>
<protein>
    <submittedName>
        <fullName evidence="2">Uncharacterized protein</fullName>
    </submittedName>
</protein>
<keyword evidence="3" id="KW-1185">Reference proteome</keyword>
<feature type="transmembrane region" description="Helical" evidence="1">
    <location>
        <begin position="14"/>
        <end position="34"/>
    </location>
</feature>
<dbReference type="Proteomes" id="UP000799757">
    <property type="component" value="Unassembled WGS sequence"/>
</dbReference>